<evidence type="ECO:0000313" key="2">
    <source>
        <dbReference type="EMBL" id="PIW37191.1"/>
    </source>
</evidence>
<evidence type="ECO:0000313" key="3">
    <source>
        <dbReference type="Proteomes" id="UP000230292"/>
    </source>
</evidence>
<protein>
    <recommendedName>
        <fullName evidence="1">AB hydrolase-1 domain-containing protein</fullName>
    </recommendedName>
</protein>
<dbReference type="GO" id="GO:0016020">
    <property type="term" value="C:membrane"/>
    <property type="evidence" value="ECO:0007669"/>
    <property type="project" value="TreeGrafter"/>
</dbReference>
<dbReference type="PRINTS" id="PR00111">
    <property type="entry name" value="ABHYDROLASE"/>
</dbReference>
<proteinExistence type="predicted"/>
<dbReference type="AlphaFoldDB" id="A0A2M7H4Q1"/>
<dbReference type="SUPFAM" id="SSF53474">
    <property type="entry name" value="alpha/beta-Hydrolases"/>
    <property type="match status" value="1"/>
</dbReference>
<dbReference type="Proteomes" id="UP000230292">
    <property type="component" value="Unassembled WGS sequence"/>
</dbReference>
<dbReference type="InterPro" id="IPR029058">
    <property type="entry name" value="AB_hydrolase_fold"/>
</dbReference>
<name>A0A2M7H4Q1_9BACT</name>
<dbReference type="InterPro" id="IPR000073">
    <property type="entry name" value="AB_hydrolase_1"/>
</dbReference>
<dbReference type="Pfam" id="PF00561">
    <property type="entry name" value="Abhydrolase_1"/>
    <property type="match status" value="1"/>
</dbReference>
<reference evidence="2 3" key="1">
    <citation type="submission" date="2017-09" db="EMBL/GenBank/DDBJ databases">
        <title>Depth-based differentiation of microbial function through sediment-hosted aquifers and enrichment of novel symbionts in the deep terrestrial subsurface.</title>
        <authorList>
            <person name="Probst A.J."/>
            <person name="Ladd B."/>
            <person name="Jarett J.K."/>
            <person name="Geller-Mcgrath D.E."/>
            <person name="Sieber C.M."/>
            <person name="Emerson J.B."/>
            <person name="Anantharaman K."/>
            <person name="Thomas B.C."/>
            <person name="Malmstrom R."/>
            <person name="Stieglmeier M."/>
            <person name="Klingl A."/>
            <person name="Woyke T."/>
            <person name="Ryan C.M."/>
            <person name="Banfield J.F."/>
        </authorList>
    </citation>
    <scope>NUCLEOTIDE SEQUENCE [LARGE SCALE GENOMIC DNA]</scope>
    <source>
        <strain evidence="2">CG15_BIG_FIL_POST_REV_8_21_14_020_45_12</strain>
    </source>
</reference>
<feature type="domain" description="AB hydrolase-1" evidence="1">
    <location>
        <begin position="29"/>
        <end position="131"/>
    </location>
</feature>
<accession>A0A2M7H4Q1</accession>
<dbReference type="InterPro" id="IPR050266">
    <property type="entry name" value="AB_hydrolase_sf"/>
</dbReference>
<gene>
    <name evidence="2" type="ORF">COW24_01455</name>
</gene>
<evidence type="ECO:0000259" key="1">
    <source>
        <dbReference type="Pfam" id="PF00561"/>
    </source>
</evidence>
<dbReference type="PANTHER" id="PTHR43798">
    <property type="entry name" value="MONOACYLGLYCEROL LIPASE"/>
    <property type="match status" value="1"/>
</dbReference>
<dbReference type="EMBL" id="PFGC01000019">
    <property type="protein sequence ID" value="PIW37191.1"/>
    <property type="molecule type" value="Genomic_DNA"/>
</dbReference>
<sequence>MPMLGTRKNITVGKNQLSYIELANDSSQPVILFLHGWGGSAESFQTLMTELNNQLSTHRHLIALDLPGFGESAPPLQAWSVADYSSCVVKYIEALSIGQVDLVVHSFGGRIATKLLNDRPDLVRKIAYLAPAGIRGNLEYIASRESRASRIKKLFQFPLLRPLFPIVRKIGYKAIGGNDYIILDGVMKETFSLVTQEDLTALLPNVQHPTEIFWGRHDSYVPVSDGEYMTKVMKQANLTIFEDGRHGIHRTHATQIANRLKSFL</sequence>
<dbReference type="PANTHER" id="PTHR43798:SF33">
    <property type="entry name" value="HYDROLASE, PUTATIVE (AFU_ORTHOLOGUE AFUA_2G14860)-RELATED"/>
    <property type="match status" value="1"/>
</dbReference>
<dbReference type="Gene3D" id="3.40.50.1820">
    <property type="entry name" value="alpha/beta hydrolase"/>
    <property type="match status" value="1"/>
</dbReference>
<organism evidence="2 3">
    <name type="scientific">Candidatus Kerfeldbacteria bacterium CG15_BIG_FIL_POST_REV_8_21_14_020_45_12</name>
    <dbReference type="NCBI Taxonomy" id="2014247"/>
    <lineage>
        <taxon>Bacteria</taxon>
        <taxon>Candidatus Kerfeldiibacteriota</taxon>
    </lineage>
</organism>
<comment type="caution">
    <text evidence="2">The sequence shown here is derived from an EMBL/GenBank/DDBJ whole genome shotgun (WGS) entry which is preliminary data.</text>
</comment>